<protein>
    <submittedName>
        <fullName evidence="2">Uncharacterized protein</fullName>
    </submittedName>
</protein>
<dbReference type="EMBL" id="FTNR01000029">
    <property type="protein sequence ID" value="SIS20798.1"/>
    <property type="molecule type" value="Genomic_DNA"/>
</dbReference>
<feature type="region of interest" description="Disordered" evidence="1">
    <location>
        <begin position="1"/>
        <end position="115"/>
    </location>
</feature>
<dbReference type="RefSeq" id="WP_143823967.1">
    <property type="nucleotide sequence ID" value="NZ_FTNR01000029.1"/>
</dbReference>
<dbReference type="AlphaFoldDB" id="A0A1N7H803"/>
<evidence type="ECO:0000313" key="2">
    <source>
        <dbReference type="EMBL" id="SIS20798.1"/>
    </source>
</evidence>
<accession>A0A1N7H803</accession>
<organism evidence="2 3">
    <name type="scientific">Natronorubrum thiooxidans</name>
    <dbReference type="NCBI Taxonomy" id="308853"/>
    <lineage>
        <taxon>Archaea</taxon>
        <taxon>Methanobacteriati</taxon>
        <taxon>Methanobacteriota</taxon>
        <taxon>Stenosarchaea group</taxon>
        <taxon>Halobacteria</taxon>
        <taxon>Halobacteriales</taxon>
        <taxon>Natrialbaceae</taxon>
        <taxon>Natronorubrum</taxon>
    </lineage>
</organism>
<gene>
    <name evidence="2" type="ORF">SAMN05421752_12915</name>
</gene>
<evidence type="ECO:0000256" key="1">
    <source>
        <dbReference type="SAM" id="MobiDB-lite"/>
    </source>
</evidence>
<feature type="compositionally biased region" description="Polar residues" evidence="1">
    <location>
        <begin position="105"/>
        <end position="115"/>
    </location>
</feature>
<sequence length="295" mass="33937">MVENPTTSDADETPGKYSSDDPITFNNLLNNQTDADRDPLKFQKNRSPKHPDIAEANEKQQREDSASPSPSSQANKEKEFDQQQKQLAEQILRQDLRGRGPSIEYGSTTTSHSNPRWYSLRRTSYNGCEYYYLICERYASTFEAEAVIIDFGTEVTFAPLTPTRQILHDAIEQQRRDDFRDGRKPVQRLRSEQLDALKTSYCDIVELRLFETREGAEGRHREPVPIDVYNEFVATEDRFQRVWDEVLVPTLLPRQRNVVAQSFINALASESDVPSWVWQQALTTALPIVATVDFE</sequence>
<dbReference type="STRING" id="308853.SAMN05421752_12915"/>
<feature type="compositionally biased region" description="Polar residues" evidence="1">
    <location>
        <begin position="24"/>
        <end position="33"/>
    </location>
</feature>
<name>A0A1N7H803_9EURY</name>
<reference evidence="3" key="1">
    <citation type="submission" date="2017-01" db="EMBL/GenBank/DDBJ databases">
        <authorList>
            <person name="Varghese N."/>
            <person name="Submissions S."/>
        </authorList>
    </citation>
    <scope>NUCLEOTIDE SEQUENCE [LARGE SCALE GENOMIC DNA]</scope>
    <source>
        <strain evidence="3">type strain: HArc-</strain>
    </source>
</reference>
<dbReference type="OrthoDB" id="387470at2157"/>
<feature type="compositionally biased region" description="Basic and acidic residues" evidence="1">
    <location>
        <begin position="49"/>
        <end position="65"/>
    </location>
</feature>
<proteinExistence type="predicted"/>
<evidence type="ECO:0000313" key="3">
    <source>
        <dbReference type="Proteomes" id="UP000185936"/>
    </source>
</evidence>
<keyword evidence="3" id="KW-1185">Reference proteome</keyword>
<dbReference type="Proteomes" id="UP000185936">
    <property type="component" value="Unassembled WGS sequence"/>
</dbReference>